<evidence type="ECO:0000313" key="2">
    <source>
        <dbReference type="EMBL" id="OCL01487.1"/>
    </source>
</evidence>
<feature type="compositionally biased region" description="Polar residues" evidence="1">
    <location>
        <begin position="26"/>
        <end position="35"/>
    </location>
</feature>
<proteinExistence type="predicted"/>
<evidence type="ECO:0000256" key="1">
    <source>
        <dbReference type="SAM" id="MobiDB-lite"/>
    </source>
</evidence>
<gene>
    <name evidence="2" type="ORF">AOQ84DRAFT_393626</name>
</gene>
<organism evidence="2 3">
    <name type="scientific">Glonium stellatum</name>
    <dbReference type="NCBI Taxonomy" id="574774"/>
    <lineage>
        <taxon>Eukaryota</taxon>
        <taxon>Fungi</taxon>
        <taxon>Dikarya</taxon>
        <taxon>Ascomycota</taxon>
        <taxon>Pezizomycotina</taxon>
        <taxon>Dothideomycetes</taxon>
        <taxon>Pleosporomycetidae</taxon>
        <taxon>Gloniales</taxon>
        <taxon>Gloniaceae</taxon>
        <taxon>Glonium</taxon>
    </lineage>
</organism>
<feature type="region of interest" description="Disordered" evidence="1">
    <location>
        <begin position="17"/>
        <end position="66"/>
    </location>
</feature>
<protein>
    <submittedName>
        <fullName evidence="2">Uncharacterized protein</fullName>
    </submittedName>
</protein>
<reference evidence="2 3" key="1">
    <citation type="journal article" date="2016" name="Nat. Commun.">
        <title>Ectomycorrhizal ecology is imprinted in the genome of the dominant symbiotic fungus Cenococcum geophilum.</title>
        <authorList>
            <consortium name="DOE Joint Genome Institute"/>
            <person name="Peter M."/>
            <person name="Kohler A."/>
            <person name="Ohm R.A."/>
            <person name="Kuo A."/>
            <person name="Krutzmann J."/>
            <person name="Morin E."/>
            <person name="Arend M."/>
            <person name="Barry K.W."/>
            <person name="Binder M."/>
            <person name="Choi C."/>
            <person name="Clum A."/>
            <person name="Copeland A."/>
            <person name="Grisel N."/>
            <person name="Haridas S."/>
            <person name="Kipfer T."/>
            <person name="LaButti K."/>
            <person name="Lindquist E."/>
            <person name="Lipzen A."/>
            <person name="Maire R."/>
            <person name="Meier B."/>
            <person name="Mihaltcheva S."/>
            <person name="Molinier V."/>
            <person name="Murat C."/>
            <person name="Poggeler S."/>
            <person name="Quandt C.A."/>
            <person name="Sperisen C."/>
            <person name="Tritt A."/>
            <person name="Tisserant E."/>
            <person name="Crous P.W."/>
            <person name="Henrissat B."/>
            <person name="Nehls U."/>
            <person name="Egli S."/>
            <person name="Spatafora J.W."/>
            <person name="Grigoriev I.V."/>
            <person name="Martin F.M."/>
        </authorList>
    </citation>
    <scope>NUCLEOTIDE SEQUENCE [LARGE SCALE GENOMIC DNA]</scope>
    <source>
        <strain evidence="2 3">CBS 207.34</strain>
    </source>
</reference>
<dbReference type="AlphaFoldDB" id="A0A8E2JLG8"/>
<feature type="compositionally biased region" description="Low complexity" evidence="1">
    <location>
        <begin position="42"/>
        <end position="53"/>
    </location>
</feature>
<dbReference type="EMBL" id="KV751122">
    <property type="protein sequence ID" value="OCL01487.1"/>
    <property type="molecule type" value="Genomic_DNA"/>
</dbReference>
<accession>A0A8E2JLG8</accession>
<name>A0A8E2JLG8_9PEZI</name>
<dbReference type="Proteomes" id="UP000250140">
    <property type="component" value="Unassembled WGS sequence"/>
</dbReference>
<evidence type="ECO:0000313" key="3">
    <source>
        <dbReference type="Proteomes" id="UP000250140"/>
    </source>
</evidence>
<sequence>MRPLEFDAAQWVIDFAMQPSTPPDPQLTSSTQSAFSTPPPTSRISRSRAAATPVTPAEPSTSRKRRIRWTTEIEEAMLKGLVKKIALNRTLAVAQQPVTLKQVKGKHDSQKREWKV</sequence>
<keyword evidence="3" id="KW-1185">Reference proteome</keyword>